<comment type="caution">
    <text evidence="1">The sequence shown here is derived from an EMBL/GenBank/DDBJ whole genome shotgun (WGS) entry which is preliminary data.</text>
</comment>
<evidence type="ECO:0008006" key="3">
    <source>
        <dbReference type="Google" id="ProtNLM"/>
    </source>
</evidence>
<dbReference type="PANTHER" id="PTHR38978:SF2">
    <property type="entry name" value="DUF2787 DOMAIN-CONTAINING PROTEIN"/>
    <property type="match status" value="1"/>
</dbReference>
<dbReference type="InterPro" id="IPR021248">
    <property type="entry name" value="DUF2787"/>
</dbReference>
<accession>A0A0C1U405</accession>
<proteinExistence type="predicted"/>
<evidence type="ECO:0000313" key="2">
    <source>
        <dbReference type="Proteomes" id="UP000031433"/>
    </source>
</evidence>
<name>A0A0C1U405_9BACT</name>
<reference evidence="1 2" key="1">
    <citation type="submission" date="2015-01" db="EMBL/GenBank/DDBJ databases">
        <title>Genome sequence of the anaerobic bacterium Geobacter soli GSS01, a dissimilatory Fe(III) reducer from soil.</title>
        <authorList>
            <person name="Yang G."/>
            <person name="Zhou S."/>
        </authorList>
    </citation>
    <scope>NUCLEOTIDE SEQUENCE [LARGE SCALE GENOMIC DNA]</scope>
    <source>
        <strain evidence="1 2">GSS01</strain>
    </source>
</reference>
<dbReference type="EMBL" id="JXBL01000001">
    <property type="protein sequence ID" value="KIE42485.1"/>
    <property type="molecule type" value="Genomic_DNA"/>
</dbReference>
<organism evidence="1 2">
    <name type="scientific">Geobacter soli</name>
    <dbReference type="NCBI Taxonomy" id="1510391"/>
    <lineage>
        <taxon>Bacteria</taxon>
        <taxon>Pseudomonadati</taxon>
        <taxon>Thermodesulfobacteriota</taxon>
        <taxon>Desulfuromonadia</taxon>
        <taxon>Geobacterales</taxon>
        <taxon>Geobacteraceae</taxon>
        <taxon>Geobacter</taxon>
    </lineage>
</organism>
<dbReference type="PANTHER" id="PTHR38978">
    <property type="entry name" value="DUF2787 DOMAIN-CONTAINING PROTEIN"/>
    <property type="match status" value="1"/>
</dbReference>
<gene>
    <name evidence="1" type="ORF">SE37_07490</name>
</gene>
<dbReference type="Proteomes" id="UP000031433">
    <property type="component" value="Unassembled WGS sequence"/>
</dbReference>
<dbReference type="Pfam" id="PF10980">
    <property type="entry name" value="DUF2787"/>
    <property type="match status" value="1"/>
</dbReference>
<dbReference type="Gene3D" id="3.10.450.430">
    <property type="entry name" value="Protein of unknown function DUF2787"/>
    <property type="match status" value="1"/>
</dbReference>
<sequence>MTINTDTLPWQLSIRLLRILEQELASSALTPAKGVIISFRDHDYSQEKGGFHPVEIAIAPDGRLLYVTDFAYVGRPPHEELAKEIDFDFRLGLFQHFGREYPIVSGRELFRLWQRNFITYYGMGVYSVSIESLTGG</sequence>
<keyword evidence="2" id="KW-1185">Reference proteome</keyword>
<protein>
    <recommendedName>
        <fullName evidence="3">DUF2787 domain-containing protein</fullName>
    </recommendedName>
</protein>
<evidence type="ECO:0000313" key="1">
    <source>
        <dbReference type="EMBL" id="KIE42485.1"/>
    </source>
</evidence>
<dbReference type="AlphaFoldDB" id="A0A0C1U405"/>
<dbReference type="RefSeq" id="WP_039645098.1">
    <property type="nucleotide sequence ID" value="NZ_JXBL01000001.1"/>
</dbReference>